<accession>A0ABW0MNB4</accession>
<dbReference type="Proteomes" id="UP001596101">
    <property type="component" value="Unassembled WGS sequence"/>
</dbReference>
<sequence length="355" mass="39099">MRFLLIAIVLISVALVGACAFAPARTSHASPQFRGGSFVNATPVHEFTFGEQARLWWNFMFDRPAGTTPAQPIPVHTLSRQALLDAPDNTLWRLGHSTVLLKLDGAFYLTDPVFSERASPVQWAGPQRFSKAPIAIAELPPLKAVILSHDHYDHLDHASILALSGKTEHFLAPLGVGDRLISWGVPADKVQQLDWWQERSVGGVRFVATPARHFSGRGLNDRNSTLWASWVIATSKLRVFFSGDSGYFDGFKAIGARFGPFDVALVETGAYDKQWPDVHMQPEQTLQAALDLRGAWLLPIHNGTFDLALHRWQEPLERISALAGARGLPLATPGIGEPLSIAQPQAGEAWWRTLQ</sequence>
<protein>
    <submittedName>
        <fullName evidence="3">MBL fold metallo-hydrolase</fullName>
    </submittedName>
</protein>
<feature type="signal peptide" evidence="1">
    <location>
        <begin position="1"/>
        <end position="29"/>
    </location>
</feature>
<dbReference type="EMBL" id="JBHSMR010000013">
    <property type="protein sequence ID" value="MFC5478306.1"/>
    <property type="molecule type" value="Genomic_DNA"/>
</dbReference>
<evidence type="ECO:0000259" key="2">
    <source>
        <dbReference type="Pfam" id="PF12706"/>
    </source>
</evidence>
<proteinExistence type="predicted"/>
<dbReference type="Pfam" id="PF12706">
    <property type="entry name" value="Lactamase_B_2"/>
    <property type="match status" value="1"/>
</dbReference>
<dbReference type="Gene3D" id="3.60.15.10">
    <property type="entry name" value="Ribonuclease Z/Hydroxyacylglutathione hydrolase-like"/>
    <property type="match status" value="1"/>
</dbReference>
<keyword evidence="4" id="KW-1185">Reference proteome</keyword>
<evidence type="ECO:0000256" key="1">
    <source>
        <dbReference type="SAM" id="SignalP"/>
    </source>
</evidence>
<organism evidence="3 4">
    <name type="scientific">Massilia suwonensis</name>
    <dbReference type="NCBI Taxonomy" id="648895"/>
    <lineage>
        <taxon>Bacteria</taxon>
        <taxon>Pseudomonadati</taxon>
        <taxon>Pseudomonadota</taxon>
        <taxon>Betaproteobacteria</taxon>
        <taxon>Burkholderiales</taxon>
        <taxon>Oxalobacteraceae</taxon>
        <taxon>Telluria group</taxon>
        <taxon>Massilia</taxon>
    </lineage>
</organism>
<comment type="caution">
    <text evidence="3">The sequence shown here is derived from an EMBL/GenBank/DDBJ whole genome shotgun (WGS) entry which is preliminary data.</text>
</comment>
<dbReference type="RefSeq" id="WP_379753756.1">
    <property type="nucleotide sequence ID" value="NZ_JBHSMR010000013.1"/>
</dbReference>
<dbReference type="InterPro" id="IPR036866">
    <property type="entry name" value="RibonucZ/Hydroxyglut_hydro"/>
</dbReference>
<dbReference type="PROSITE" id="PS51257">
    <property type="entry name" value="PROKAR_LIPOPROTEIN"/>
    <property type="match status" value="1"/>
</dbReference>
<evidence type="ECO:0000313" key="4">
    <source>
        <dbReference type="Proteomes" id="UP001596101"/>
    </source>
</evidence>
<feature type="chain" id="PRO_5046006822" evidence="1">
    <location>
        <begin position="30"/>
        <end position="355"/>
    </location>
</feature>
<feature type="domain" description="Metallo-beta-lactamase" evidence="2">
    <location>
        <begin position="108"/>
        <end position="301"/>
    </location>
</feature>
<dbReference type="SUPFAM" id="SSF56281">
    <property type="entry name" value="Metallo-hydrolase/oxidoreductase"/>
    <property type="match status" value="1"/>
</dbReference>
<keyword evidence="1" id="KW-0732">Signal</keyword>
<name>A0ABW0MNB4_9BURK</name>
<dbReference type="PANTHER" id="PTHR15032:SF4">
    <property type="entry name" value="N-ACYL-PHOSPHATIDYLETHANOLAMINE-HYDROLYZING PHOSPHOLIPASE D"/>
    <property type="match status" value="1"/>
</dbReference>
<reference evidence="4" key="1">
    <citation type="journal article" date="2019" name="Int. J. Syst. Evol. Microbiol.">
        <title>The Global Catalogue of Microorganisms (GCM) 10K type strain sequencing project: providing services to taxonomists for standard genome sequencing and annotation.</title>
        <authorList>
            <consortium name="The Broad Institute Genomics Platform"/>
            <consortium name="The Broad Institute Genome Sequencing Center for Infectious Disease"/>
            <person name="Wu L."/>
            <person name="Ma J."/>
        </authorList>
    </citation>
    <scope>NUCLEOTIDE SEQUENCE [LARGE SCALE GENOMIC DNA]</scope>
    <source>
        <strain evidence="4">CCUG 43111</strain>
    </source>
</reference>
<evidence type="ECO:0000313" key="3">
    <source>
        <dbReference type="EMBL" id="MFC5478306.1"/>
    </source>
</evidence>
<dbReference type="PANTHER" id="PTHR15032">
    <property type="entry name" value="N-ACYL-PHOSPHATIDYLETHANOLAMINE-HYDROLYZING PHOSPHOLIPASE D"/>
    <property type="match status" value="1"/>
</dbReference>
<gene>
    <name evidence="3" type="ORF">ACFPQ5_08905</name>
</gene>
<dbReference type="InterPro" id="IPR001279">
    <property type="entry name" value="Metallo-B-lactamas"/>
</dbReference>